<accession>A0A1Y2D3W4</accession>
<evidence type="ECO:0000313" key="2">
    <source>
        <dbReference type="Proteomes" id="UP000193642"/>
    </source>
</evidence>
<name>A0A1Y2D3W4_9FUNG</name>
<comment type="caution">
    <text evidence="1">The sequence shown here is derived from an EMBL/GenBank/DDBJ whole genome shotgun (WGS) entry which is preliminary data.</text>
</comment>
<reference evidence="1 2" key="1">
    <citation type="submission" date="2016-07" db="EMBL/GenBank/DDBJ databases">
        <title>Pervasive Adenine N6-methylation of Active Genes in Fungi.</title>
        <authorList>
            <consortium name="DOE Joint Genome Institute"/>
            <person name="Mondo S.J."/>
            <person name="Dannebaum R.O."/>
            <person name="Kuo R.C."/>
            <person name="Labutti K."/>
            <person name="Haridas S."/>
            <person name="Kuo A."/>
            <person name="Salamov A."/>
            <person name="Ahrendt S.R."/>
            <person name="Lipzen A."/>
            <person name="Sullivan W."/>
            <person name="Andreopoulos W.B."/>
            <person name="Clum A."/>
            <person name="Lindquist E."/>
            <person name="Daum C."/>
            <person name="Ramamoorthy G.K."/>
            <person name="Gryganskyi A."/>
            <person name="Culley D."/>
            <person name="Magnuson J.K."/>
            <person name="James T.Y."/>
            <person name="O'Malley M.A."/>
            <person name="Stajich J.E."/>
            <person name="Spatafora J.W."/>
            <person name="Visel A."/>
            <person name="Grigoriev I.V."/>
        </authorList>
    </citation>
    <scope>NUCLEOTIDE SEQUENCE [LARGE SCALE GENOMIC DNA]</scope>
    <source>
        <strain evidence="1 2">JEL800</strain>
    </source>
</reference>
<gene>
    <name evidence="1" type="ORF">BCR33DRAFT_732626</name>
</gene>
<dbReference type="Proteomes" id="UP000193642">
    <property type="component" value="Unassembled WGS sequence"/>
</dbReference>
<dbReference type="EMBL" id="MCGO01000001">
    <property type="protein sequence ID" value="ORY53844.1"/>
    <property type="molecule type" value="Genomic_DNA"/>
</dbReference>
<organism evidence="1 2">
    <name type="scientific">Rhizoclosmatium globosum</name>
    <dbReference type="NCBI Taxonomy" id="329046"/>
    <lineage>
        <taxon>Eukaryota</taxon>
        <taxon>Fungi</taxon>
        <taxon>Fungi incertae sedis</taxon>
        <taxon>Chytridiomycota</taxon>
        <taxon>Chytridiomycota incertae sedis</taxon>
        <taxon>Chytridiomycetes</taxon>
        <taxon>Chytridiales</taxon>
        <taxon>Chytriomycetaceae</taxon>
        <taxon>Rhizoclosmatium</taxon>
    </lineage>
</organism>
<keyword evidence="2" id="KW-1185">Reference proteome</keyword>
<evidence type="ECO:0000313" key="1">
    <source>
        <dbReference type="EMBL" id="ORY53844.1"/>
    </source>
</evidence>
<proteinExistence type="predicted"/>
<dbReference type="AlphaFoldDB" id="A0A1Y2D3W4"/>
<protein>
    <submittedName>
        <fullName evidence="1">Uncharacterized protein</fullName>
    </submittedName>
</protein>
<sequence length="150" mass="16830">MGTSVRTASNKTINDKQQRQSDLRIASHVWLLKRNGRDLLLPEVETAFNAHCLKPDDAVGVTELTQDTCLMQSGNGPLKGKKRSNQHSRLKREAHMAFQADWGASNLCQVLPCVHFVMGGVREQVYFSRSSFHSLLHTLPPLSTIQMHSH</sequence>